<protein>
    <submittedName>
        <fullName evidence="1">Uncharacterized protein</fullName>
    </submittedName>
</protein>
<gene>
    <name evidence="1" type="ORF">PXEA_LOCUS4821</name>
</gene>
<evidence type="ECO:0000313" key="2">
    <source>
        <dbReference type="Proteomes" id="UP000784294"/>
    </source>
</evidence>
<sequence>MYQIHGSVMGISMASIATDFRQVAVAWVAWFACQAPILHCRGSSPAEGVDKNDARSKLQSTGPCMRANFRKARQYEIEWKRQLNSDHCGKILLPVLHQLRRNGVNTSRINLTWPCFSNGIIVPTGMECSFNLAWTGLVGTPAGLERRL</sequence>
<evidence type="ECO:0000313" key="1">
    <source>
        <dbReference type="EMBL" id="VEL11381.1"/>
    </source>
</evidence>
<reference evidence="1" key="1">
    <citation type="submission" date="2018-11" db="EMBL/GenBank/DDBJ databases">
        <authorList>
            <consortium name="Pathogen Informatics"/>
        </authorList>
    </citation>
    <scope>NUCLEOTIDE SEQUENCE</scope>
</reference>
<dbReference type="AlphaFoldDB" id="A0A3S5A420"/>
<keyword evidence="2" id="KW-1185">Reference proteome</keyword>
<proteinExistence type="predicted"/>
<accession>A0A3S5A420</accession>
<dbReference type="EMBL" id="CAAALY010011647">
    <property type="protein sequence ID" value="VEL11381.1"/>
    <property type="molecule type" value="Genomic_DNA"/>
</dbReference>
<organism evidence="1 2">
    <name type="scientific">Protopolystoma xenopodis</name>
    <dbReference type="NCBI Taxonomy" id="117903"/>
    <lineage>
        <taxon>Eukaryota</taxon>
        <taxon>Metazoa</taxon>
        <taxon>Spiralia</taxon>
        <taxon>Lophotrochozoa</taxon>
        <taxon>Platyhelminthes</taxon>
        <taxon>Monogenea</taxon>
        <taxon>Polyopisthocotylea</taxon>
        <taxon>Polystomatidea</taxon>
        <taxon>Polystomatidae</taxon>
        <taxon>Protopolystoma</taxon>
    </lineage>
</organism>
<name>A0A3S5A420_9PLAT</name>
<dbReference type="Proteomes" id="UP000784294">
    <property type="component" value="Unassembled WGS sequence"/>
</dbReference>
<comment type="caution">
    <text evidence="1">The sequence shown here is derived from an EMBL/GenBank/DDBJ whole genome shotgun (WGS) entry which is preliminary data.</text>
</comment>